<dbReference type="Gene3D" id="2.120.10.30">
    <property type="entry name" value="TolB, C-terminal domain"/>
    <property type="match status" value="7"/>
</dbReference>
<dbReference type="GO" id="GO:0000209">
    <property type="term" value="P:protein polyubiquitination"/>
    <property type="evidence" value="ECO:0007669"/>
    <property type="project" value="TreeGrafter"/>
</dbReference>
<evidence type="ECO:0000256" key="3">
    <source>
        <dbReference type="ARBA" id="ARBA00022737"/>
    </source>
</evidence>
<feature type="domain" description="B box-type" evidence="12">
    <location>
        <begin position="93"/>
        <end position="140"/>
    </location>
</feature>
<feature type="repeat" description="NHL" evidence="8">
    <location>
        <begin position="1861"/>
        <end position="1904"/>
    </location>
</feature>
<organism evidence="13 14">
    <name type="scientific">Stylophora pistillata</name>
    <name type="common">Smooth cauliflower coral</name>
    <dbReference type="NCBI Taxonomy" id="50429"/>
    <lineage>
        <taxon>Eukaryota</taxon>
        <taxon>Metazoa</taxon>
        <taxon>Cnidaria</taxon>
        <taxon>Anthozoa</taxon>
        <taxon>Hexacorallia</taxon>
        <taxon>Scleractinia</taxon>
        <taxon>Astrocoeniina</taxon>
        <taxon>Pocilloporidae</taxon>
        <taxon>Stylophora</taxon>
    </lineage>
</organism>
<comment type="caution">
    <text evidence="13">The sequence shown here is derived from an EMBL/GenBank/DDBJ whole genome shotgun (WGS) entry which is preliminary data.</text>
</comment>
<feature type="compositionally biased region" description="Basic and acidic residues" evidence="10">
    <location>
        <begin position="1648"/>
        <end position="1662"/>
    </location>
</feature>
<evidence type="ECO:0000259" key="12">
    <source>
        <dbReference type="PROSITE" id="PS50119"/>
    </source>
</evidence>
<evidence type="ECO:0000256" key="8">
    <source>
        <dbReference type="PROSITE-ProRule" id="PRU00504"/>
    </source>
</evidence>
<evidence type="ECO:0000313" key="13">
    <source>
        <dbReference type="EMBL" id="PFX12481.1"/>
    </source>
</evidence>
<dbReference type="GO" id="GO:0043161">
    <property type="term" value="P:proteasome-mediated ubiquitin-dependent protein catabolic process"/>
    <property type="evidence" value="ECO:0007669"/>
    <property type="project" value="TreeGrafter"/>
</dbReference>
<dbReference type="Gene3D" id="3.30.40.10">
    <property type="entry name" value="Zinc/RING finger domain, C3HC4 (zinc finger)"/>
    <property type="match status" value="1"/>
</dbReference>
<dbReference type="InterPro" id="IPR017868">
    <property type="entry name" value="Filamin/ABP280_repeat-like"/>
</dbReference>
<dbReference type="OrthoDB" id="5980183at2759"/>
<dbReference type="EMBL" id="LSMT01001344">
    <property type="protein sequence ID" value="PFX12481.1"/>
    <property type="molecule type" value="Genomic_DNA"/>
</dbReference>
<dbReference type="InterPro" id="IPR001298">
    <property type="entry name" value="Filamin/ABP280_rpt"/>
</dbReference>
<dbReference type="Pfam" id="PF01436">
    <property type="entry name" value="NHL"/>
    <property type="match status" value="8"/>
</dbReference>
<feature type="repeat" description="NHL" evidence="8">
    <location>
        <begin position="2044"/>
        <end position="2085"/>
    </location>
</feature>
<dbReference type="InterPro" id="IPR001841">
    <property type="entry name" value="Znf_RING"/>
</dbReference>
<feature type="repeat" description="NHL" evidence="8">
    <location>
        <begin position="574"/>
        <end position="617"/>
    </location>
</feature>
<keyword evidence="3" id="KW-0677">Repeat</keyword>
<keyword evidence="4 6" id="KW-0863">Zinc-finger</keyword>
<dbReference type="Gene3D" id="2.40.10.500">
    <property type="match status" value="1"/>
</dbReference>
<dbReference type="GO" id="GO:0061630">
    <property type="term" value="F:ubiquitin protein ligase activity"/>
    <property type="evidence" value="ECO:0007669"/>
    <property type="project" value="TreeGrafter"/>
</dbReference>
<feature type="repeat" description="NHL" evidence="8">
    <location>
        <begin position="1332"/>
        <end position="1375"/>
    </location>
</feature>
<comment type="similarity">
    <text evidence="1">Belongs to the TRIM/RBCC family.</text>
</comment>
<feature type="repeat" description="Filamin" evidence="7">
    <location>
        <begin position="1765"/>
        <end position="1806"/>
    </location>
</feature>
<feature type="repeat" description="NHL" evidence="8">
    <location>
        <begin position="1814"/>
        <end position="1857"/>
    </location>
</feature>
<evidence type="ECO:0000256" key="6">
    <source>
        <dbReference type="PROSITE-ProRule" id="PRU00024"/>
    </source>
</evidence>
<dbReference type="Proteomes" id="UP000225706">
    <property type="component" value="Unassembled WGS sequence"/>
</dbReference>
<feature type="repeat" description="NHL" evidence="8">
    <location>
        <begin position="1243"/>
        <end position="1286"/>
    </location>
</feature>
<gene>
    <name evidence="13" type="primary">trim71</name>
    <name evidence="13" type="ORF">AWC38_SpisGene23558</name>
</gene>
<evidence type="ECO:0000313" key="14">
    <source>
        <dbReference type="Proteomes" id="UP000225706"/>
    </source>
</evidence>
<feature type="domain" description="B box-type" evidence="12">
    <location>
        <begin position="153"/>
        <end position="196"/>
    </location>
</feature>
<dbReference type="InterPro" id="IPR013083">
    <property type="entry name" value="Znf_RING/FYVE/PHD"/>
</dbReference>
<dbReference type="SMART" id="SM00557">
    <property type="entry name" value="IG_FLMN"/>
    <property type="match status" value="4"/>
</dbReference>
<feature type="repeat" description="NHL" evidence="8">
    <location>
        <begin position="1379"/>
        <end position="1422"/>
    </location>
</feature>
<feature type="repeat" description="NHL" evidence="8">
    <location>
        <begin position="1997"/>
        <end position="2040"/>
    </location>
</feature>
<dbReference type="PANTHER" id="PTHR24104">
    <property type="entry name" value="E3 UBIQUITIN-PROTEIN LIGASE NHLRC1-RELATED"/>
    <property type="match status" value="1"/>
</dbReference>
<feature type="compositionally biased region" description="Low complexity" evidence="10">
    <location>
        <begin position="1463"/>
        <end position="1483"/>
    </location>
</feature>
<dbReference type="PANTHER" id="PTHR24104:SF57">
    <property type="entry name" value="BEE-MILK PROTEIN"/>
    <property type="match status" value="1"/>
</dbReference>
<feature type="compositionally biased region" description="Polar residues" evidence="10">
    <location>
        <begin position="1628"/>
        <end position="1647"/>
    </location>
</feature>
<feature type="region of interest" description="Disordered" evidence="10">
    <location>
        <begin position="1622"/>
        <end position="1662"/>
    </location>
</feature>
<dbReference type="InterPro" id="IPR014756">
    <property type="entry name" value="Ig_E-set"/>
</dbReference>
<dbReference type="InterPro" id="IPR011042">
    <property type="entry name" value="6-blade_b-propeller_TolB-like"/>
</dbReference>
<feature type="repeat" description="NHL" evidence="8">
    <location>
        <begin position="710"/>
        <end position="753"/>
    </location>
</feature>
<feature type="repeat" description="NHL" evidence="8">
    <location>
        <begin position="491"/>
        <end position="523"/>
    </location>
</feature>
<dbReference type="Pfam" id="PF00643">
    <property type="entry name" value="zf-B_box"/>
    <property type="match status" value="1"/>
</dbReference>
<evidence type="ECO:0000259" key="11">
    <source>
        <dbReference type="PROSITE" id="PS50089"/>
    </source>
</evidence>
<dbReference type="SUPFAM" id="SSF57850">
    <property type="entry name" value="RING/U-box"/>
    <property type="match status" value="1"/>
</dbReference>
<sequence length="2085" mass="230592">MDVKTLLDNLKDEVSCSVCMTTFTEPKTLPCLYSFCLHCLNGILRTSGRHHAFLCPECRREVQVPSSGNLKDLPTNFCINSLLDVLAIKESHTTGVKCGNCDKSSRHSSYCFQCCAFWCDECITAHNMIKANKEHRVLALKDFEDQDIEDVFKRPAFCQQKHHEKEELKFFCKNCDVAICNSCVATIHDGHVKILLEEAASERKLQVESLIESQKEKIEQMKYKIAVLERQCNHIEARTDEVKRDINRFAENMTAAIETKRKEMLNKVETQRKESLRCVQTHQCEVTRQVTLVETAVEKTVTLLKRCTSAEIIQLDKSLNTVFPEEVSDDGKQAASDIEGLRHFRFTENKTLLDSLNSDSIGSFVTFVTKTIAHQSTAEGKGITEAIVGLQSNFLLTTRNTEGEQLYHERDCVMVEIKTQEGDDCATEVRVQDNKDGSYKIRYFLKDTGKCQLSVKANGEHIRGSPFNVEAKPRQFRPLLSFRQMDLSVAGTLNDPYGVAVYERDEILVTDTSNSRVQVFSSDGTYLRSFGRKGDKQGEFDFPTGIAYGKNKNIIVVDTDNHRVQFFNDQGEYLNQFGGKGNLDHQLSSAFGLSVDGNGNIIVADKGNKCIKTFSSDGQFLYKLGEGEAFTAPRHCIQYNKHLIESDSGEHCIKVFDINGDFLYKYGNKGNGDGQFNEPRFFLVDKAGHLMVCDRDNHRVQVFELSGKFVTKFGKRGNGPGEFCGPTSTAVLSDGRIVVADWFNDRIQILGTNAEITQLDKSPNTVLPEEGSDDGKQASTAERKGITEAIVGLQSNFLLTTRNTEGEQCYHERDCVMVEIKTQQGLDHDYATEVGVQHNKDGCYKIRYFLKATGKCQLSVKANKEHIRGSPFTFETKPRQFRPLLSFGKGGSSVGMFRCPYGVAVNERDELAVTDTNNHRVQVFSSDGTYLRSFGKEGDEQGREFHCPTDIAHDKKKNIIMVDTDNHRVQFFNDQGEYLNQFGGEGNLDHQLSSPFCLSVDGNGNIIVADKGNKCIKTFSSNGQFLYKLGEVSKAGHLMVCDKYNNRVQSTAEGKGITEAIVGLQSNFLLTTRNTEGEQCYNERDCVMVEIKTQQGHDCATEVQVQDNKDGSYKVRYFLKDTGKCQLSMKANGEHIRGSPFNVVAKPTQFRPLLSFGQMGLFSPRDGVAVNERDEILVTDTDNHRVQVFSSDGTYLRYFGWKGDKQGEFNFPTGIAYDKNKNIIVGDTNNHRVQLFNDQGEYLSQFGGEGNLDHQLSSPFGLSVDRNGNIIVADTGNKCIKTFSSDGQFLYKLGEGEAFTTPLHCIQYNEHLIVSDSSEHCIKVFDINGDFLYRFGNKGDGNGQFNEPRFLSVNKAGHLMVCDTNNCRVQVFELSGKFITKFGKSGNGPGEFYFPTCTAVLSDGRIVVADRFNYHIQILCQSPPRTVTSPRSPSPPSSRTPQRATFIVGSPQSVSPVSPPSPMVQAPPALSPLSSPSSAESSPVEIPIRKRTSSSPGPAQKGQPSSTPLPIPRTGSLPKQASSRNSLSPTHRRASSGTTPRKQGVGTPSSKPSIGNSPTSNPDLSEPGAETKQIIRVHSSPAILAMGLRRKGSLLTSPGFQLGATGATPVFRRNSGGGFTPLRGKSLPISSSPTGLATIPGSPTKTSHSTEARDPIVDPDNEMKPLKGLFTVGSCSPKTRENVFLLRKNSANASKNGQKPAVVSQGTKVTLGFGDNFPRRSPKRLMVGSQETEASSPDMEGPIALIAPELPEDTLLDQGHDCATEVQDNKDGSYKVRYFLKDTGKCQLSVKANGEHIHGSPFNVEAKPRQFRPLLSFGQRGSSAGMLNGPYGVAVNERDEILVTDNFNHRVQVFSSDGTYLRSFGRKGDKQGEFNSPTCIAHDKNKNIIVVDTDNHRVQLFNDQDEYLNQFGGEGNLDHLLSSPFGLSVDGNGNIIVADTGNKCLKTFSSNGQFLYKLGEGEAFTAPSHCIQYNKHLIVSDGREHCIKVFDINGDFLYKFGNKGNGDGQFNAPRFLSVNKVGHLMVCDRNNDRVQVFELSGKFVTKFGKRGHGPGEFLRLTSTAVLSDGRIVVADWFNHRIQILG</sequence>
<feature type="repeat" description="NHL" evidence="8">
    <location>
        <begin position="1153"/>
        <end position="1192"/>
    </location>
</feature>
<feature type="repeat" description="NHL" evidence="8">
    <location>
        <begin position="1196"/>
        <end position="1239"/>
    </location>
</feature>
<feature type="compositionally biased region" description="Polar residues" evidence="10">
    <location>
        <begin position="1493"/>
        <end position="1508"/>
    </location>
</feature>
<dbReference type="SUPFAM" id="SSF81296">
    <property type="entry name" value="E set domains"/>
    <property type="match status" value="4"/>
</dbReference>
<dbReference type="InterPro" id="IPR013783">
    <property type="entry name" value="Ig-like_fold"/>
</dbReference>
<evidence type="ECO:0000256" key="2">
    <source>
        <dbReference type="ARBA" id="ARBA00022723"/>
    </source>
</evidence>
<protein>
    <submittedName>
        <fullName evidence="13">E3 ubiquitin-protein ligase TRIM71</fullName>
    </submittedName>
</protein>
<reference evidence="14" key="1">
    <citation type="journal article" date="2017" name="bioRxiv">
        <title>Comparative analysis of the genomes of Stylophora pistillata and Acropora digitifera provides evidence for extensive differences between species of corals.</title>
        <authorList>
            <person name="Voolstra C.R."/>
            <person name="Li Y."/>
            <person name="Liew Y.J."/>
            <person name="Baumgarten S."/>
            <person name="Zoccola D."/>
            <person name="Flot J.-F."/>
            <person name="Tambutte S."/>
            <person name="Allemand D."/>
            <person name="Aranda M."/>
        </authorList>
    </citation>
    <scope>NUCLEOTIDE SEQUENCE [LARGE SCALE GENOMIC DNA]</scope>
</reference>
<feature type="region of interest" description="Disordered" evidence="10">
    <location>
        <begin position="1423"/>
        <end position="1569"/>
    </location>
</feature>
<keyword evidence="14" id="KW-1185">Reference proteome</keyword>
<dbReference type="SMART" id="SM00184">
    <property type="entry name" value="RING"/>
    <property type="match status" value="1"/>
</dbReference>
<dbReference type="PROSITE" id="PS50119">
    <property type="entry name" value="ZF_BBOX"/>
    <property type="match status" value="2"/>
</dbReference>
<accession>A0A2B4R4D8</accession>
<dbReference type="Gene3D" id="3.30.160.60">
    <property type="entry name" value="Classic Zinc Finger"/>
    <property type="match status" value="1"/>
</dbReference>
<evidence type="ECO:0000256" key="5">
    <source>
        <dbReference type="ARBA" id="ARBA00022833"/>
    </source>
</evidence>
<dbReference type="InterPro" id="IPR000315">
    <property type="entry name" value="Znf_B-box"/>
</dbReference>
<feature type="repeat" description="NHL" evidence="8">
    <location>
        <begin position="979"/>
        <end position="1022"/>
    </location>
</feature>
<dbReference type="SUPFAM" id="SSF57845">
    <property type="entry name" value="B-box zinc-binding domain"/>
    <property type="match status" value="1"/>
</dbReference>
<dbReference type="Pfam" id="PF00630">
    <property type="entry name" value="Filamin"/>
    <property type="match status" value="4"/>
</dbReference>
<keyword evidence="2" id="KW-0479">Metal-binding</keyword>
<keyword evidence="5" id="KW-0862">Zinc</keyword>
<feature type="repeat" description="NHL" evidence="8">
    <location>
        <begin position="663"/>
        <end position="706"/>
    </location>
</feature>
<feature type="repeat" description="NHL" evidence="8">
    <location>
        <begin position="527"/>
        <end position="570"/>
    </location>
</feature>
<dbReference type="Gene3D" id="2.60.40.10">
    <property type="entry name" value="Immunoglobulins"/>
    <property type="match status" value="4"/>
</dbReference>
<dbReference type="PROSITE" id="PS50089">
    <property type="entry name" value="ZF_RING_2"/>
    <property type="match status" value="1"/>
</dbReference>
<evidence type="ECO:0000256" key="1">
    <source>
        <dbReference type="ARBA" id="ARBA00008518"/>
    </source>
</evidence>
<evidence type="ECO:0000256" key="7">
    <source>
        <dbReference type="PROSITE-ProRule" id="PRU00087"/>
    </source>
</evidence>
<dbReference type="PROSITE" id="PS51125">
    <property type="entry name" value="NHL"/>
    <property type="match status" value="17"/>
</dbReference>
<dbReference type="GO" id="GO:0008270">
    <property type="term" value="F:zinc ion binding"/>
    <property type="evidence" value="ECO:0007669"/>
    <property type="project" value="UniProtKB-KW"/>
</dbReference>
<dbReference type="InterPro" id="IPR050952">
    <property type="entry name" value="TRIM-NHL_E3_ligases"/>
</dbReference>
<feature type="repeat" description="Filamin" evidence="7">
    <location>
        <begin position="368"/>
        <end position="471"/>
    </location>
</feature>
<dbReference type="InterPro" id="IPR001258">
    <property type="entry name" value="NHL_repeat"/>
</dbReference>
<keyword evidence="9" id="KW-0175">Coiled coil</keyword>
<feature type="repeat" description="NHL" evidence="8">
    <location>
        <begin position="1908"/>
        <end position="1951"/>
    </location>
</feature>
<dbReference type="Pfam" id="PF17170">
    <property type="entry name" value="DUF5128"/>
    <property type="match status" value="3"/>
</dbReference>
<feature type="repeat" description="Filamin" evidence="7">
    <location>
        <begin position="1042"/>
        <end position="1145"/>
    </location>
</feature>
<proteinExistence type="inferred from homology"/>
<feature type="repeat" description="Filamin" evidence="7">
    <location>
        <begin position="785"/>
        <end position="876"/>
    </location>
</feature>
<dbReference type="PROSITE" id="PS50194">
    <property type="entry name" value="FILAMIN_REPEAT"/>
    <property type="match status" value="4"/>
</dbReference>
<feature type="repeat" description="NHL" evidence="8">
    <location>
        <begin position="884"/>
        <end position="927"/>
    </location>
</feature>
<evidence type="ECO:0000256" key="10">
    <source>
        <dbReference type="SAM" id="MobiDB-lite"/>
    </source>
</evidence>
<dbReference type="SUPFAM" id="SSF101898">
    <property type="entry name" value="NHL repeat"/>
    <property type="match status" value="4"/>
</dbReference>
<feature type="coiled-coil region" evidence="9">
    <location>
        <begin position="211"/>
        <end position="245"/>
    </location>
</feature>
<feature type="domain" description="RING-type" evidence="11">
    <location>
        <begin position="16"/>
        <end position="59"/>
    </location>
</feature>
<dbReference type="SMART" id="SM00336">
    <property type="entry name" value="BBOX"/>
    <property type="match status" value="2"/>
</dbReference>
<feature type="compositionally biased region" description="Polar residues" evidence="10">
    <location>
        <begin position="1517"/>
        <end position="1563"/>
    </location>
</feature>
<evidence type="ECO:0000256" key="4">
    <source>
        <dbReference type="ARBA" id="ARBA00022771"/>
    </source>
</evidence>
<evidence type="ECO:0000256" key="9">
    <source>
        <dbReference type="SAM" id="Coils"/>
    </source>
</evidence>
<name>A0A2B4R4D8_STYPI</name>